<accession>A0ABU1YF40</accession>
<evidence type="ECO:0000313" key="3">
    <source>
        <dbReference type="Proteomes" id="UP001180453"/>
    </source>
</evidence>
<dbReference type="Pfam" id="PF07963">
    <property type="entry name" value="N_methyl"/>
    <property type="match status" value="1"/>
</dbReference>
<feature type="transmembrane region" description="Helical" evidence="1">
    <location>
        <begin position="20"/>
        <end position="41"/>
    </location>
</feature>
<organism evidence="2 3">
    <name type="scientific">Roseateles saccharophilus</name>
    <name type="common">Pseudomonas saccharophila</name>
    <dbReference type="NCBI Taxonomy" id="304"/>
    <lineage>
        <taxon>Bacteria</taxon>
        <taxon>Pseudomonadati</taxon>
        <taxon>Pseudomonadota</taxon>
        <taxon>Betaproteobacteria</taxon>
        <taxon>Burkholderiales</taxon>
        <taxon>Sphaerotilaceae</taxon>
        <taxon>Roseateles</taxon>
    </lineage>
</organism>
<dbReference type="Proteomes" id="UP001180453">
    <property type="component" value="Unassembled WGS sequence"/>
</dbReference>
<dbReference type="InterPro" id="IPR012902">
    <property type="entry name" value="N_methyl_site"/>
</dbReference>
<name>A0ABU1YF40_ROSSA</name>
<proteinExistence type="predicted"/>
<dbReference type="EMBL" id="JAVDXU010000001">
    <property type="protein sequence ID" value="MDR7267474.1"/>
    <property type="molecule type" value="Genomic_DNA"/>
</dbReference>
<sequence>MQLENSRAGLSKTQRGLGLVELMVGITVGLIVTAGAAMVATRQINEHRRLMLEVQMQQDLRIAADLIQQDLKRAGYRGGSPENGVWEPERDGGATAAKAAVASPYFAASSNQAGNEFYYRYAKKENLTNTVANDEKFGIRWDQAEQKLYIQLGMKANGTDPNWQPITDPDVVKIENFTSNVVKQQISLADLCDPTISCAGGTCPTLDVRRVVFTITAVARADSNVRRTLTVGEKLRADEISGACPT</sequence>
<keyword evidence="1" id="KW-1133">Transmembrane helix</keyword>
<comment type="caution">
    <text evidence="2">The sequence shown here is derived from an EMBL/GenBank/DDBJ whole genome shotgun (WGS) entry which is preliminary data.</text>
</comment>
<keyword evidence="3" id="KW-1185">Reference proteome</keyword>
<keyword evidence="1" id="KW-0472">Membrane</keyword>
<protein>
    <submittedName>
        <fullName evidence="2">Type IV pilus assembly protein PilW</fullName>
    </submittedName>
</protein>
<reference evidence="2 3" key="1">
    <citation type="submission" date="2023-07" db="EMBL/GenBank/DDBJ databases">
        <title>Sorghum-associated microbial communities from plants grown in Nebraska, USA.</title>
        <authorList>
            <person name="Schachtman D."/>
        </authorList>
    </citation>
    <scope>NUCLEOTIDE SEQUENCE [LARGE SCALE GENOMIC DNA]</scope>
    <source>
        <strain evidence="2 3">BE314</strain>
    </source>
</reference>
<evidence type="ECO:0000256" key="1">
    <source>
        <dbReference type="SAM" id="Phobius"/>
    </source>
</evidence>
<gene>
    <name evidence="2" type="ORF">J2X20_000103</name>
</gene>
<evidence type="ECO:0000313" key="2">
    <source>
        <dbReference type="EMBL" id="MDR7267474.1"/>
    </source>
</evidence>
<keyword evidence="1" id="KW-0812">Transmembrane</keyword>
<dbReference type="RefSeq" id="WP_310259265.1">
    <property type="nucleotide sequence ID" value="NZ_JAVDXU010000001.1"/>
</dbReference>